<reference evidence="1" key="1">
    <citation type="submission" date="2019-02" db="EMBL/GenBank/DDBJ databases">
        <authorList>
            <person name="Gruber-Vodicka R. H."/>
            <person name="Seah K. B. B."/>
        </authorList>
    </citation>
    <scope>NUCLEOTIDE SEQUENCE</scope>
    <source>
        <strain evidence="1">BECK_DK47</strain>
    </source>
</reference>
<dbReference type="EMBL" id="CAADEX010000092">
    <property type="protein sequence ID" value="VFJ60452.1"/>
    <property type="molecule type" value="Genomic_DNA"/>
</dbReference>
<sequence>MTSASALSPVRFNRRSRVSLSENRYQSLVSALPTKSLNVWVLVPRVPMLRAAFLLLPALSALSVELEDDVDEELESVFRAVAVSR</sequence>
<organism evidence="1">
    <name type="scientific">Candidatus Kentrum sp. DK</name>
    <dbReference type="NCBI Taxonomy" id="2126562"/>
    <lineage>
        <taxon>Bacteria</taxon>
        <taxon>Pseudomonadati</taxon>
        <taxon>Pseudomonadota</taxon>
        <taxon>Gammaproteobacteria</taxon>
        <taxon>Candidatus Kentrum</taxon>
    </lineage>
</organism>
<dbReference type="AlphaFoldDB" id="A0A450T2F6"/>
<name>A0A450T2F6_9GAMM</name>
<evidence type="ECO:0000313" key="1">
    <source>
        <dbReference type="EMBL" id="VFJ60452.1"/>
    </source>
</evidence>
<proteinExistence type="predicted"/>
<gene>
    <name evidence="1" type="ORF">BECKDK2373B_GA0170837_109219</name>
</gene>
<accession>A0A450T2F6</accession>
<protein>
    <submittedName>
        <fullName evidence="1">Uncharacterized protein</fullName>
    </submittedName>
</protein>